<dbReference type="GO" id="GO:0016791">
    <property type="term" value="F:phosphatase activity"/>
    <property type="evidence" value="ECO:0007669"/>
    <property type="project" value="TreeGrafter"/>
</dbReference>
<evidence type="ECO:0000256" key="5">
    <source>
        <dbReference type="ARBA" id="ARBA00022842"/>
    </source>
</evidence>
<dbReference type="InterPro" id="IPR023214">
    <property type="entry name" value="HAD_sf"/>
</dbReference>
<dbReference type="GeneID" id="11263523"/>
<dbReference type="RefSeq" id="WP_014126445.1">
    <property type="nucleotide sequence ID" value="NC_016070.1"/>
</dbReference>
<name>G4RNP4_THETK</name>
<keyword evidence="7" id="KW-1185">Reference proteome</keyword>
<evidence type="ECO:0000313" key="6">
    <source>
        <dbReference type="EMBL" id="CCC81188.1"/>
    </source>
</evidence>
<accession>G4RNP4</accession>
<dbReference type="SFLD" id="SFLDG01129">
    <property type="entry name" value="C1.5:_HAD__Beta-PGM__Phosphata"/>
    <property type="match status" value="1"/>
</dbReference>
<dbReference type="InterPro" id="IPR036412">
    <property type="entry name" value="HAD-like_sf"/>
</dbReference>
<dbReference type="PaxDb" id="768679-TTX_0523"/>
<dbReference type="GO" id="GO:0046872">
    <property type="term" value="F:metal ion binding"/>
    <property type="evidence" value="ECO:0007669"/>
    <property type="project" value="UniProtKB-KW"/>
</dbReference>
<dbReference type="SUPFAM" id="SSF56784">
    <property type="entry name" value="HAD-like"/>
    <property type="match status" value="1"/>
</dbReference>
<evidence type="ECO:0000256" key="4">
    <source>
        <dbReference type="ARBA" id="ARBA00022801"/>
    </source>
</evidence>
<dbReference type="Gene3D" id="1.20.120.710">
    <property type="entry name" value="Haloacid dehalogenase hydrolase-like domain"/>
    <property type="match status" value="1"/>
</dbReference>
<evidence type="ECO:0000256" key="2">
    <source>
        <dbReference type="ARBA" id="ARBA00007958"/>
    </source>
</evidence>
<comment type="similarity">
    <text evidence="2">Belongs to the HAD-like hydrolase superfamily.</text>
</comment>
<dbReference type="GO" id="GO:0044281">
    <property type="term" value="P:small molecule metabolic process"/>
    <property type="evidence" value="ECO:0007669"/>
    <property type="project" value="UniProtKB-ARBA"/>
</dbReference>
<dbReference type="AlphaFoldDB" id="G4RNP4"/>
<keyword evidence="4 6" id="KW-0378">Hydrolase</keyword>
<dbReference type="eggNOG" id="arCOG02291">
    <property type="taxonomic scope" value="Archaea"/>
</dbReference>
<organism evidence="6 7">
    <name type="scientific">Thermoproteus tenax (strain ATCC 35583 / DSM 2078 / JCM 9277 / NBRC 100435 / Kra 1)</name>
    <dbReference type="NCBI Taxonomy" id="768679"/>
    <lineage>
        <taxon>Archaea</taxon>
        <taxon>Thermoproteota</taxon>
        <taxon>Thermoprotei</taxon>
        <taxon>Thermoproteales</taxon>
        <taxon>Thermoproteaceae</taxon>
        <taxon>Thermoproteus</taxon>
    </lineage>
</organism>
<dbReference type="STRING" id="768679.TTX_0523"/>
<protein>
    <submittedName>
        <fullName evidence="6">HAD superfamily hydrolase</fullName>
    </submittedName>
</protein>
<dbReference type="PANTHER" id="PTHR46470:SF2">
    <property type="entry name" value="GLYCERALDEHYDE 3-PHOSPHATE PHOSPHATASE"/>
    <property type="match status" value="1"/>
</dbReference>
<evidence type="ECO:0000256" key="3">
    <source>
        <dbReference type="ARBA" id="ARBA00022723"/>
    </source>
</evidence>
<dbReference type="Gene3D" id="3.40.50.1000">
    <property type="entry name" value="HAD superfamily/HAD-like"/>
    <property type="match status" value="1"/>
</dbReference>
<reference evidence="6 7" key="1">
    <citation type="journal article" date="2011" name="PLoS ONE">
        <title>The complete genome sequence of Thermoproteus tenax: a physiologically versatile member of the Crenarchaeota.</title>
        <authorList>
            <person name="Siebers B."/>
            <person name="Zaparty M."/>
            <person name="Raddatz G."/>
            <person name="Tjaden B."/>
            <person name="Albers S.V."/>
            <person name="Bell S.D."/>
            <person name="Blombach F."/>
            <person name="Kletzin A."/>
            <person name="Kyrpides N."/>
            <person name="Lanz C."/>
            <person name="Plagens A."/>
            <person name="Rampp M."/>
            <person name="Rosinus A."/>
            <person name="von Jan M."/>
            <person name="Makarova K.S."/>
            <person name="Klenk H.P."/>
            <person name="Schuster S.C."/>
            <person name="Hensel R."/>
        </authorList>
    </citation>
    <scope>NUCLEOTIDE SEQUENCE [LARGE SCALE GENOMIC DNA]</scope>
    <source>
        <strain evidence="7">ATCC 35583 / DSM 2078 / JCM 9277 / NBRC 100435 / Kra 1</strain>
    </source>
</reference>
<dbReference type="PRINTS" id="PR00413">
    <property type="entry name" value="HADHALOGNASE"/>
</dbReference>
<sequence length="237" mass="26912">MIKAVFFDLDGTLIDDVEARKRAQFAVAKFMTERYGVRLHKAAELIAKIEEEMDMARRYRREDRWRALFERLGFIYDGEIGGLLTKIYFAELMEAMRPFKDARVLLSYLRGRVRLGIITDTDGEPGLKRERIKRSGLPLDLFDIVVVAGEDTADTKPSASPFSFAMAKLGLGPWQAVYVGDKAYADVPGAREAGMYTVIVHRGAHSEPKSPEQRPDLMLGSLAQLQFVLRWPERALR</sequence>
<evidence type="ECO:0000256" key="1">
    <source>
        <dbReference type="ARBA" id="ARBA00001946"/>
    </source>
</evidence>
<dbReference type="KEGG" id="ttn:TTX_0523"/>
<dbReference type="EMBL" id="FN869859">
    <property type="protein sequence ID" value="CCC81188.1"/>
    <property type="molecule type" value="Genomic_DNA"/>
</dbReference>
<keyword evidence="5" id="KW-0460">Magnesium</keyword>
<dbReference type="PATRIC" id="fig|768679.9.peg.538"/>
<dbReference type="SFLD" id="SFLDS00003">
    <property type="entry name" value="Haloacid_Dehalogenase"/>
    <property type="match status" value="1"/>
</dbReference>
<dbReference type="HOGENOM" id="CLU_045011_8_3_2"/>
<dbReference type="OrthoDB" id="31229at2157"/>
<dbReference type="Pfam" id="PF00702">
    <property type="entry name" value="Hydrolase"/>
    <property type="match status" value="1"/>
</dbReference>
<keyword evidence="3" id="KW-0479">Metal-binding</keyword>
<proteinExistence type="inferred from homology"/>
<dbReference type="InterPro" id="IPR051400">
    <property type="entry name" value="HAD-like_hydrolase"/>
</dbReference>
<comment type="cofactor">
    <cofactor evidence="1">
        <name>Mg(2+)</name>
        <dbReference type="ChEBI" id="CHEBI:18420"/>
    </cofactor>
</comment>
<dbReference type="Proteomes" id="UP000002654">
    <property type="component" value="Chromosome"/>
</dbReference>
<evidence type="ECO:0000313" key="7">
    <source>
        <dbReference type="Proteomes" id="UP000002654"/>
    </source>
</evidence>
<dbReference type="PANTHER" id="PTHR46470">
    <property type="entry name" value="N-ACYLNEURAMINATE-9-PHOSPHATASE"/>
    <property type="match status" value="1"/>
</dbReference>
<dbReference type="InterPro" id="IPR006439">
    <property type="entry name" value="HAD-SF_hydro_IA"/>
</dbReference>
<gene>
    <name evidence="6" type="ordered locus">TTX_0523</name>
</gene>